<dbReference type="RefSeq" id="XP_062660100.1">
    <property type="nucleotide sequence ID" value="XM_062805941.1"/>
</dbReference>
<dbReference type="GO" id="GO:0016491">
    <property type="term" value="F:oxidoreductase activity"/>
    <property type="evidence" value="ECO:0007669"/>
    <property type="project" value="UniProtKB-KW"/>
</dbReference>
<dbReference type="Gene3D" id="3.30.465.10">
    <property type="match status" value="1"/>
</dbReference>
<protein>
    <recommendedName>
        <fullName evidence="6">FAD-binding PCMH-type domain-containing protein</fullName>
    </recommendedName>
</protein>
<dbReference type="Pfam" id="PF04275">
    <property type="entry name" value="P-mevalo_kinase"/>
    <property type="match status" value="1"/>
</dbReference>
<dbReference type="SUPFAM" id="SSF53271">
    <property type="entry name" value="PRTase-like"/>
    <property type="match status" value="1"/>
</dbReference>
<gene>
    <name evidence="7" type="ORF">B0H64DRAFT_430679</name>
</gene>
<dbReference type="Pfam" id="PF00156">
    <property type="entry name" value="Pribosyltran"/>
    <property type="match status" value="1"/>
</dbReference>
<dbReference type="AlphaFoldDB" id="A0AAE0HJ60"/>
<dbReference type="Gene3D" id="3.40.462.20">
    <property type="match status" value="1"/>
</dbReference>
<dbReference type="InterPro" id="IPR029057">
    <property type="entry name" value="PRTase-like"/>
</dbReference>
<evidence type="ECO:0000256" key="2">
    <source>
        <dbReference type="ARBA" id="ARBA00022630"/>
    </source>
</evidence>
<reference evidence="7" key="2">
    <citation type="submission" date="2023-06" db="EMBL/GenBank/DDBJ databases">
        <authorList>
            <consortium name="Lawrence Berkeley National Laboratory"/>
            <person name="Haridas S."/>
            <person name="Hensen N."/>
            <person name="Bonometti L."/>
            <person name="Westerberg I."/>
            <person name="Brannstrom I.O."/>
            <person name="Guillou S."/>
            <person name="Cros-Aarteil S."/>
            <person name="Calhoun S."/>
            <person name="Kuo A."/>
            <person name="Mondo S."/>
            <person name="Pangilinan J."/>
            <person name="Riley R."/>
            <person name="Labutti K."/>
            <person name="Andreopoulos B."/>
            <person name="Lipzen A."/>
            <person name="Chen C."/>
            <person name="Yanf M."/>
            <person name="Daum C."/>
            <person name="Ng V."/>
            <person name="Clum A."/>
            <person name="Steindorff A."/>
            <person name="Ohm R."/>
            <person name="Martin F."/>
            <person name="Silar P."/>
            <person name="Natvig D."/>
            <person name="Lalanne C."/>
            <person name="Gautier V."/>
            <person name="Ament-Velasquez S.L."/>
            <person name="Kruys A."/>
            <person name="Hutchinson M.I."/>
            <person name="Powell A.J."/>
            <person name="Barry K."/>
            <person name="Miller A.N."/>
            <person name="Grigoriev I.V."/>
            <person name="Debuchy R."/>
            <person name="Gladieux P."/>
            <person name="Thoren M.H."/>
            <person name="Johannesson H."/>
        </authorList>
    </citation>
    <scope>NUCLEOTIDE SEQUENCE</scope>
    <source>
        <strain evidence="7">CBS 168.71</strain>
    </source>
</reference>
<dbReference type="Gene3D" id="3.40.50.150">
    <property type="entry name" value="Vaccinia Virus protein VP39"/>
    <property type="match status" value="1"/>
</dbReference>
<proteinExistence type="inferred from homology"/>
<keyword evidence="3" id="KW-0274">FAD</keyword>
<dbReference type="Pfam" id="PF01565">
    <property type="entry name" value="FAD_binding_4"/>
    <property type="match status" value="1"/>
</dbReference>
<keyword evidence="8" id="KW-1185">Reference proteome</keyword>
<keyword evidence="2" id="KW-0285">Flavoprotein</keyword>
<dbReference type="GO" id="GO:0006695">
    <property type="term" value="P:cholesterol biosynthetic process"/>
    <property type="evidence" value="ECO:0007669"/>
    <property type="project" value="InterPro"/>
</dbReference>
<dbReference type="SUPFAM" id="SSF56176">
    <property type="entry name" value="FAD-binding/transporter-associated domain-like"/>
    <property type="match status" value="1"/>
</dbReference>
<dbReference type="Proteomes" id="UP001278766">
    <property type="component" value="Unassembled WGS sequence"/>
</dbReference>
<organism evidence="7 8">
    <name type="scientific">Chaetomium fimeti</name>
    <dbReference type="NCBI Taxonomy" id="1854472"/>
    <lineage>
        <taxon>Eukaryota</taxon>
        <taxon>Fungi</taxon>
        <taxon>Dikarya</taxon>
        <taxon>Ascomycota</taxon>
        <taxon>Pezizomycotina</taxon>
        <taxon>Sordariomycetes</taxon>
        <taxon>Sordariomycetidae</taxon>
        <taxon>Sordariales</taxon>
        <taxon>Chaetomiaceae</taxon>
        <taxon>Chaetomium</taxon>
    </lineage>
</organism>
<comment type="caution">
    <text evidence="7">The sequence shown here is derived from an EMBL/GenBank/DDBJ whole genome shotgun (WGS) entry which is preliminary data.</text>
</comment>
<dbReference type="Gene3D" id="3.40.50.300">
    <property type="entry name" value="P-loop containing nucleotide triphosphate hydrolases"/>
    <property type="match status" value="1"/>
</dbReference>
<dbReference type="InterPro" id="IPR016166">
    <property type="entry name" value="FAD-bd_PCMH"/>
</dbReference>
<feature type="region of interest" description="Disordered" evidence="5">
    <location>
        <begin position="948"/>
        <end position="979"/>
    </location>
</feature>
<dbReference type="PROSITE" id="PS51387">
    <property type="entry name" value="FAD_PCMH"/>
    <property type="match status" value="1"/>
</dbReference>
<dbReference type="GO" id="GO:0005737">
    <property type="term" value="C:cytoplasm"/>
    <property type="evidence" value="ECO:0007669"/>
    <property type="project" value="InterPro"/>
</dbReference>
<comment type="similarity">
    <text evidence="1">Belongs to the oxygen-dependent FAD-linked oxidoreductase family.</text>
</comment>
<evidence type="ECO:0000256" key="3">
    <source>
        <dbReference type="ARBA" id="ARBA00022827"/>
    </source>
</evidence>
<dbReference type="InterPro" id="IPR006094">
    <property type="entry name" value="Oxid_FAD_bind_N"/>
</dbReference>
<dbReference type="InterPro" id="IPR050416">
    <property type="entry name" value="FAD-linked_Oxidoreductase"/>
</dbReference>
<evidence type="ECO:0000256" key="1">
    <source>
        <dbReference type="ARBA" id="ARBA00005466"/>
    </source>
</evidence>
<name>A0AAE0HJ60_9PEZI</name>
<evidence type="ECO:0000259" key="6">
    <source>
        <dbReference type="PROSITE" id="PS51387"/>
    </source>
</evidence>
<dbReference type="Gene3D" id="3.40.50.2020">
    <property type="match status" value="1"/>
</dbReference>
<evidence type="ECO:0000256" key="5">
    <source>
        <dbReference type="SAM" id="MobiDB-lite"/>
    </source>
</evidence>
<dbReference type="InterPro" id="IPR000836">
    <property type="entry name" value="PRTase_dom"/>
</dbReference>
<dbReference type="PANTHER" id="PTHR42973">
    <property type="entry name" value="BINDING OXIDOREDUCTASE, PUTATIVE (AFU_ORTHOLOGUE AFUA_1G17690)-RELATED"/>
    <property type="match status" value="1"/>
</dbReference>
<dbReference type="InterPro" id="IPR027417">
    <property type="entry name" value="P-loop_NTPase"/>
</dbReference>
<dbReference type="GeneID" id="87842889"/>
<dbReference type="GO" id="GO:0071949">
    <property type="term" value="F:FAD binding"/>
    <property type="evidence" value="ECO:0007669"/>
    <property type="project" value="InterPro"/>
</dbReference>
<dbReference type="InterPro" id="IPR029063">
    <property type="entry name" value="SAM-dependent_MTases_sf"/>
</dbReference>
<sequence>MRPTTDKYCVTKFAGPTGNTFSIVPYPLKDTFWELSVTIHTIAAFHTPKTTQMATIDSLKRALTQGATAMATSKQPLSEAQYSASFDLFIQGPGWKTYQDFIVPHLSHLLSPLFEARLHVSVLEIGPGPKTVLGYLPDQLRRKIKKYTALEPNGLFATRLEEELQSGSDAESLLPCLESPPGIHQAPFVLGDKIQDGGERFDVILFCHSMYGMNPKRSFIEQALEMLVEQPHDALVVVFHRESLDLDGLVPHKTACFPDGVVGAPLDDKTLDSFTPFVAGFGTQDEAVRAKWREVCRTLGRREAAYPDHLLFAAPEVVATFTRHATALPKLTAEVPLATGGNTIKNREARLRRPAAVLKPTEIGHVQECVRWALKRNVGLTVIGGGHSGHCLWSNVVAVDMGAFDQVHIVKDGDHPDFGPLIHAEAGCKTGDVVRSAMAAGLTVPLGARPSVGAGLWLQGGIGHLARQYGLACDAIVGAVVVSVESGEIISVGYVASEHRPAGAVCLDETNLLWAIKGAGTNFGIVVSVTFKAYPAPTYSVRNWVTPLRDGLEARHKLTIFDKSVAREVPRNCSADAYLYWNGGELCLGVTMFETLAPTSDLETATPTTISEAFGPPSSSKTVDCVGVFDTEMYMSGMHGGHGGGKTSSFKRSLLLKDIGRANVADLLVAAVETRPTPLCYLHLLQGGGAVNDVAPNSTAFGCRDWHFACVVTGVWPRDEDGTDTALAAIRWVYEVVSKLLPVSTGAYSADLGPDPRDTALAAKAFGPNLPRLARLKHELDPRSVLTYACPLPRAPMEAKLIVLVTGESGAGKDYCADVWVSAFTNGKFRARTVSISEATKREYAAATGADVDRLFRDRAYKEQHRPALTSYFQDQVRQRPRLPQEHFLDVVYNSTDVDALFITGMRDEAPVAALSHLVPDTRLLEVCVKAKEEARRARQVYVDGDGVCGNKKNGDRKNNDNGESGSETLESRPNLSFDNDTSGDEAAKLFAEHQLLPFLHGDLQRLATMVRPVPEFPRTGISFRHVLDICQRPGGLALCTSLLIRHFAGNWAEIDAVVCCEAGGFVYASALASQTNVPLALIREGGKLPPPTVTVAKSPSHISSAGSNGSKDRIEMDRDVVRRGATVMVVDDVLATGRTLCAVLRLLGEVGIVPQDVSIMVVAEFPVHRGRELLRRHGFGGADIQSLLVFGGI</sequence>
<dbReference type="EMBL" id="JAUEPN010000003">
    <property type="protein sequence ID" value="KAK3296586.1"/>
    <property type="molecule type" value="Genomic_DNA"/>
</dbReference>
<keyword evidence="4" id="KW-0560">Oxidoreductase</keyword>
<accession>A0AAE0HJ60</accession>
<dbReference type="PANTHER" id="PTHR42973:SF25">
    <property type="entry name" value="PHOSPHOMEVALONATE KINASE"/>
    <property type="match status" value="1"/>
</dbReference>
<evidence type="ECO:0000256" key="4">
    <source>
        <dbReference type="ARBA" id="ARBA00023002"/>
    </source>
</evidence>
<dbReference type="GO" id="GO:0004631">
    <property type="term" value="F:phosphomevalonate kinase activity"/>
    <property type="evidence" value="ECO:0007669"/>
    <property type="project" value="InterPro"/>
</dbReference>
<dbReference type="InterPro" id="IPR036318">
    <property type="entry name" value="FAD-bd_PCMH-like_sf"/>
</dbReference>
<feature type="compositionally biased region" description="Polar residues" evidence="5">
    <location>
        <begin position="964"/>
        <end position="979"/>
    </location>
</feature>
<dbReference type="InterPro" id="IPR016169">
    <property type="entry name" value="FAD-bd_PCMH_sub2"/>
</dbReference>
<feature type="domain" description="FAD-binding PCMH-type" evidence="6">
    <location>
        <begin position="350"/>
        <end position="536"/>
    </location>
</feature>
<dbReference type="InterPro" id="IPR005919">
    <property type="entry name" value="Pmev_kin_anim"/>
</dbReference>
<evidence type="ECO:0000313" key="8">
    <source>
        <dbReference type="Proteomes" id="UP001278766"/>
    </source>
</evidence>
<dbReference type="CDD" id="cd06223">
    <property type="entry name" value="PRTases_typeI"/>
    <property type="match status" value="1"/>
</dbReference>
<reference evidence="7" key="1">
    <citation type="journal article" date="2023" name="Mol. Phylogenet. Evol.">
        <title>Genome-scale phylogeny and comparative genomics of the fungal order Sordariales.</title>
        <authorList>
            <person name="Hensen N."/>
            <person name="Bonometti L."/>
            <person name="Westerberg I."/>
            <person name="Brannstrom I.O."/>
            <person name="Guillou S."/>
            <person name="Cros-Aarteil S."/>
            <person name="Calhoun S."/>
            <person name="Haridas S."/>
            <person name="Kuo A."/>
            <person name="Mondo S."/>
            <person name="Pangilinan J."/>
            <person name="Riley R."/>
            <person name="LaButti K."/>
            <person name="Andreopoulos B."/>
            <person name="Lipzen A."/>
            <person name="Chen C."/>
            <person name="Yan M."/>
            <person name="Daum C."/>
            <person name="Ng V."/>
            <person name="Clum A."/>
            <person name="Steindorff A."/>
            <person name="Ohm R.A."/>
            <person name="Martin F."/>
            <person name="Silar P."/>
            <person name="Natvig D.O."/>
            <person name="Lalanne C."/>
            <person name="Gautier V."/>
            <person name="Ament-Velasquez S.L."/>
            <person name="Kruys A."/>
            <person name="Hutchinson M.I."/>
            <person name="Powell A.J."/>
            <person name="Barry K."/>
            <person name="Miller A.N."/>
            <person name="Grigoriev I.V."/>
            <person name="Debuchy R."/>
            <person name="Gladieux P."/>
            <person name="Hiltunen Thoren M."/>
            <person name="Johannesson H."/>
        </authorList>
    </citation>
    <scope>NUCLEOTIDE SEQUENCE</scope>
    <source>
        <strain evidence="7">CBS 168.71</strain>
    </source>
</reference>
<evidence type="ECO:0000313" key="7">
    <source>
        <dbReference type="EMBL" id="KAK3296586.1"/>
    </source>
</evidence>